<dbReference type="RefSeq" id="WP_085384501.1">
    <property type="nucleotide sequence ID" value="NZ_NAFJ01000149.1"/>
</dbReference>
<protein>
    <submittedName>
        <fullName evidence="1">Uncharacterized protein</fullName>
    </submittedName>
</protein>
<organism evidence="1 2">
    <name type="scientific">Bradyrhizobium canariense</name>
    <dbReference type="NCBI Taxonomy" id="255045"/>
    <lineage>
        <taxon>Bacteria</taxon>
        <taxon>Pseudomonadati</taxon>
        <taxon>Pseudomonadota</taxon>
        <taxon>Alphaproteobacteria</taxon>
        <taxon>Hyphomicrobiales</taxon>
        <taxon>Nitrobacteraceae</taxon>
        <taxon>Bradyrhizobium</taxon>
    </lineage>
</organism>
<comment type="caution">
    <text evidence="1">The sequence shown here is derived from an EMBL/GenBank/DDBJ whole genome shotgun (WGS) entry which is preliminary data.</text>
</comment>
<gene>
    <name evidence="1" type="ORF">BST63_16230</name>
</gene>
<name>A0ABX3X4D4_9BRAD</name>
<reference evidence="1 2" key="1">
    <citation type="submission" date="2017-03" db="EMBL/GenBank/DDBJ databases">
        <title>Whole genome sequences of fourteen strains of Bradyrhizobium canariense and one strain of Bradyrhizobium japonicum isolated from Lupinus (Papilionoideae: Genisteae) species in Algeria.</title>
        <authorList>
            <person name="Crovadore J."/>
            <person name="Chekireb D."/>
            <person name="Brachmann A."/>
            <person name="Chablais R."/>
            <person name="Cochard B."/>
            <person name="Lefort F."/>
        </authorList>
    </citation>
    <scope>NUCLEOTIDE SEQUENCE [LARGE SCALE GENOMIC DNA]</scope>
    <source>
        <strain evidence="1 2">UBMAN05</strain>
    </source>
</reference>
<proteinExistence type="predicted"/>
<evidence type="ECO:0000313" key="1">
    <source>
        <dbReference type="EMBL" id="OSJ28717.1"/>
    </source>
</evidence>
<evidence type="ECO:0000313" key="2">
    <source>
        <dbReference type="Proteomes" id="UP000193884"/>
    </source>
</evidence>
<dbReference type="Proteomes" id="UP000193884">
    <property type="component" value="Unassembled WGS sequence"/>
</dbReference>
<accession>A0ABX3X4D4</accession>
<keyword evidence="2" id="KW-1185">Reference proteome</keyword>
<dbReference type="EMBL" id="NAFK01000160">
    <property type="protein sequence ID" value="OSJ28717.1"/>
    <property type="molecule type" value="Genomic_DNA"/>
</dbReference>
<sequence length="82" mass="9345">MSFNRKRAQWIDRFAAHRCKLYAGHQPYCMRPSRLPLLAYAPALYPLAEARETAILLVHLDSNDVSVPYSAIISSLTLKSRI</sequence>